<evidence type="ECO:0000313" key="2">
    <source>
        <dbReference type="Proteomes" id="UP000242770"/>
    </source>
</evidence>
<sequence length="79" mass="8621">MCLARRRYIKSLGLFVSKMAEREREREVFGLATDSPVLATVSNFGSQAMQLFSSDAKRVIFSAPSDRAPALVPVTTALG</sequence>
<proteinExistence type="predicted"/>
<organism evidence="1 2">
    <name type="scientific">Sporisorium scitamineum</name>
    <dbReference type="NCBI Taxonomy" id="49012"/>
    <lineage>
        <taxon>Eukaryota</taxon>
        <taxon>Fungi</taxon>
        <taxon>Dikarya</taxon>
        <taxon>Basidiomycota</taxon>
        <taxon>Ustilaginomycotina</taxon>
        <taxon>Ustilaginomycetes</taxon>
        <taxon>Ustilaginales</taxon>
        <taxon>Ustilaginaceae</taxon>
        <taxon>Sporisorium</taxon>
    </lineage>
</organism>
<reference evidence="2" key="1">
    <citation type="submission" date="2014-06" db="EMBL/GenBank/DDBJ databases">
        <authorList>
            <person name="Berkman P.J."/>
        </authorList>
    </citation>
    <scope>NUCLEOTIDE SEQUENCE [LARGE SCALE GENOMIC DNA]</scope>
</reference>
<dbReference type="AlphaFoldDB" id="A0A0F7S3R0"/>
<dbReference type="EMBL" id="CCFA01001088">
    <property type="protein sequence ID" value="CDW96966.1"/>
    <property type="molecule type" value="Genomic_DNA"/>
</dbReference>
<name>A0A0F7S3R0_9BASI</name>
<keyword evidence="2" id="KW-1185">Reference proteome</keyword>
<gene>
    <name evidence="1" type="primary">SSCI21130.1</name>
</gene>
<protein>
    <submittedName>
        <fullName evidence="1">Uncharacterized protein</fullName>
    </submittedName>
</protein>
<accession>A0A0F7S3R0</accession>
<dbReference type="Proteomes" id="UP000242770">
    <property type="component" value="Unassembled WGS sequence"/>
</dbReference>
<evidence type="ECO:0000313" key="1">
    <source>
        <dbReference type="EMBL" id="CDW96966.1"/>
    </source>
</evidence>